<dbReference type="PANTHER" id="PTHR13710">
    <property type="entry name" value="DNA HELICASE RECQ FAMILY MEMBER"/>
    <property type="match status" value="1"/>
</dbReference>
<dbReference type="GO" id="GO:0000724">
    <property type="term" value="P:double-strand break repair via homologous recombination"/>
    <property type="evidence" value="ECO:0007669"/>
    <property type="project" value="TreeGrafter"/>
</dbReference>
<keyword evidence="2" id="KW-0547">Nucleotide-binding</keyword>
<evidence type="ECO:0000256" key="3">
    <source>
        <dbReference type="ARBA" id="ARBA00022801"/>
    </source>
</evidence>
<name>A0AAD9HXB3_9PEZI</name>
<dbReference type="InterPro" id="IPR011545">
    <property type="entry name" value="DEAD/DEAH_box_helicase_dom"/>
</dbReference>
<dbReference type="GO" id="GO:0009378">
    <property type="term" value="F:four-way junction helicase activity"/>
    <property type="evidence" value="ECO:0007669"/>
    <property type="project" value="TreeGrafter"/>
</dbReference>
<dbReference type="Gene3D" id="3.40.50.300">
    <property type="entry name" value="P-loop containing nucleotide triphosphate hydrolases"/>
    <property type="match status" value="2"/>
</dbReference>
<dbReference type="EC" id="5.6.2.4" evidence="7"/>
<keyword evidence="4" id="KW-0347">Helicase</keyword>
<evidence type="ECO:0000259" key="9">
    <source>
        <dbReference type="PROSITE" id="PS51192"/>
    </source>
</evidence>
<comment type="catalytic activity">
    <reaction evidence="6">
        <text>Couples ATP hydrolysis with the unwinding of duplex DNA by translocating in the 3'-5' direction.</text>
        <dbReference type="EC" id="5.6.2.4"/>
    </reaction>
</comment>
<dbReference type="InterPro" id="IPR001650">
    <property type="entry name" value="Helicase_C-like"/>
</dbReference>
<dbReference type="InterPro" id="IPR004589">
    <property type="entry name" value="DNA_helicase_ATP-dep_RecQ"/>
</dbReference>
<organism evidence="11 12">
    <name type="scientific">Phyllachora maydis</name>
    <dbReference type="NCBI Taxonomy" id="1825666"/>
    <lineage>
        <taxon>Eukaryota</taxon>
        <taxon>Fungi</taxon>
        <taxon>Dikarya</taxon>
        <taxon>Ascomycota</taxon>
        <taxon>Pezizomycotina</taxon>
        <taxon>Sordariomycetes</taxon>
        <taxon>Sordariomycetidae</taxon>
        <taxon>Phyllachorales</taxon>
        <taxon>Phyllachoraceae</taxon>
        <taxon>Phyllachora</taxon>
    </lineage>
</organism>
<evidence type="ECO:0000256" key="7">
    <source>
        <dbReference type="ARBA" id="ARBA00034808"/>
    </source>
</evidence>
<dbReference type="EMBL" id="JAQQPM010000001">
    <property type="protein sequence ID" value="KAK2066699.1"/>
    <property type="molecule type" value="Genomic_DNA"/>
</dbReference>
<feature type="region of interest" description="Disordered" evidence="8">
    <location>
        <begin position="35"/>
        <end position="73"/>
    </location>
</feature>
<dbReference type="PROSITE" id="PS51194">
    <property type="entry name" value="HELICASE_CTER"/>
    <property type="match status" value="1"/>
</dbReference>
<dbReference type="PROSITE" id="PS51192">
    <property type="entry name" value="HELICASE_ATP_BIND_1"/>
    <property type="match status" value="1"/>
</dbReference>
<dbReference type="NCBIfam" id="TIGR00614">
    <property type="entry name" value="recQ_fam"/>
    <property type="match status" value="1"/>
</dbReference>
<dbReference type="GO" id="GO:0003676">
    <property type="term" value="F:nucleic acid binding"/>
    <property type="evidence" value="ECO:0007669"/>
    <property type="project" value="InterPro"/>
</dbReference>
<reference evidence="11" key="1">
    <citation type="journal article" date="2023" name="Mol. Plant Microbe Interact.">
        <title>Elucidating the Obligate Nature and Biological Capacity of an Invasive Fungal Corn Pathogen.</title>
        <authorList>
            <person name="MacCready J.S."/>
            <person name="Roggenkamp E.M."/>
            <person name="Gdanetz K."/>
            <person name="Chilvers M.I."/>
        </authorList>
    </citation>
    <scope>NUCLEOTIDE SEQUENCE</scope>
    <source>
        <strain evidence="11">PM02</strain>
    </source>
</reference>
<keyword evidence="5" id="KW-0067">ATP-binding</keyword>
<dbReference type="SMART" id="SM00487">
    <property type="entry name" value="DEXDc"/>
    <property type="match status" value="1"/>
</dbReference>
<dbReference type="SUPFAM" id="SSF52540">
    <property type="entry name" value="P-loop containing nucleoside triphosphate hydrolases"/>
    <property type="match status" value="1"/>
</dbReference>
<evidence type="ECO:0000256" key="4">
    <source>
        <dbReference type="ARBA" id="ARBA00022806"/>
    </source>
</evidence>
<comment type="caution">
    <text evidence="11">The sequence shown here is derived from an EMBL/GenBank/DDBJ whole genome shotgun (WGS) entry which is preliminary data.</text>
</comment>
<dbReference type="GO" id="GO:0016787">
    <property type="term" value="F:hydrolase activity"/>
    <property type="evidence" value="ECO:0007669"/>
    <property type="project" value="UniProtKB-KW"/>
</dbReference>
<dbReference type="GO" id="GO:0005634">
    <property type="term" value="C:nucleus"/>
    <property type="evidence" value="ECO:0007669"/>
    <property type="project" value="TreeGrafter"/>
</dbReference>
<sequence>MGKSRPDDHFDGDDLFDDFQDEDVFDNIDTDTLLSSPVIARSQKRPTDEDDDQEKHAAPATKRQKSGHTAAHPNLASQRIALAKKILSSAGKSLCYQIPAIAFEEMDLQDGSRSAGEHGIAIVVSPLIALMKDQVDALKKRDIAADCLDSSKSWPEQQVVNAALRDGKLRLLYCAPERLNNEGFVEMIKHVRGGVRLLAVDEAHCISEWGHSFRPDYLKVARLAVEIQAERVVCLTATATPAVAQDVCKAFNISPQGVFRTSPYRPNLSLNAKGVREKMEKYDLIYSFLRKNPGPTLVYVTLQEQAVNLAGDLRSQGFDAKAFHAGMKADEKKAVQDCFMANKVRIVVATIAFGMGIDKPDIRNVIHFDLANSLEEYSQQVGRAGRDGKPSTCMFYLCPEDFYLRENFARGDVPAKESLEGLLHDIFNAEVVDLPVGHVFTQEHYKQTNTFDIRSSPLGTIYAALELQFGLIRAITPEYSEYKFKPRPSYHALVKTEKSPEAKAIFQNAKKAKEWYSINLTEAITTQPGRLSRADLVRKLNQWHETGHLELKASGVRHKYRILKELPRTSAEIDNLTGQLMEDLERREQAALDRSQQVQDLITGNTCYALGLAQHFDRKKFNAILAACCDRDDPRFLARIAFGIKSPRLTKQGLDKQAVFRSMADHQFSCLLAEFTKVCHAAKVKRKA</sequence>
<dbReference type="GO" id="GO:0043138">
    <property type="term" value="F:3'-5' DNA helicase activity"/>
    <property type="evidence" value="ECO:0007669"/>
    <property type="project" value="UniProtKB-EC"/>
</dbReference>
<evidence type="ECO:0000313" key="12">
    <source>
        <dbReference type="Proteomes" id="UP001217918"/>
    </source>
</evidence>
<evidence type="ECO:0000256" key="2">
    <source>
        <dbReference type="ARBA" id="ARBA00022741"/>
    </source>
</evidence>
<dbReference type="GO" id="GO:0005524">
    <property type="term" value="F:ATP binding"/>
    <property type="evidence" value="ECO:0007669"/>
    <property type="project" value="UniProtKB-KW"/>
</dbReference>
<comment type="similarity">
    <text evidence="1">Belongs to the helicase family. RecQ subfamily.</text>
</comment>
<evidence type="ECO:0000256" key="5">
    <source>
        <dbReference type="ARBA" id="ARBA00022840"/>
    </source>
</evidence>
<feature type="domain" description="Helicase C-terminal" evidence="10">
    <location>
        <begin position="281"/>
        <end position="435"/>
    </location>
</feature>
<dbReference type="InterPro" id="IPR027417">
    <property type="entry name" value="P-loop_NTPase"/>
</dbReference>
<evidence type="ECO:0000259" key="10">
    <source>
        <dbReference type="PROSITE" id="PS51194"/>
    </source>
</evidence>
<dbReference type="Pfam" id="PF00271">
    <property type="entry name" value="Helicase_C"/>
    <property type="match status" value="1"/>
</dbReference>
<dbReference type="PANTHER" id="PTHR13710:SF120">
    <property type="entry name" value="BIFUNCTIONAL 3'-5' EXONUCLEASE_ATP-DEPENDENT HELICASE WRN"/>
    <property type="match status" value="1"/>
</dbReference>
<feature type="domain" description="Helicase ATP-binding" evidence="9">
    <location>
        <begin position="90"/>
        <end position="257"/>
    </location>
</feature>
<dbReference type="Proteomes" id="UP001217918">
    <property type="component" value="Unassembled WGS sequence"/>
</dbReference>
<proteinExistence type="inferred from homology"/>
<protein>
    <recommendedName>
        <fullName evidence="7">DNA 3'-5' helicase</fullName>
        <ecNumber evidence="7">5.6.2.4</ecNumber>
    </recommendedName>
</protein>
<evidence type="ECO:0000313" key="11">
    <source>
        <dbReference type="EMBL" id="KAK2066699.1"/>
    </source>
</evidence>
<dbReference type="InterPro" id="IPR014001">
    <property type="entry name" value="Helicase_ATP-bd"/>
</dbReference>
<evidence type="ECO:0000256" key="1">
    <source>
        <dbReference type="ARBA" id="ARBA00005446"/>
    </source>
</evidence>
<evidence type="ECO:0000256" key="6">
    <source>
        <dbReference type="ARBA" id="ARBA00034617"/>
    </source>
</evidence>
<accession>A0AAD9HXB3</accession>
<keyword evidence="12" id="KW-1185">Reference proteome</keyword>
<keyword evidence="3" id="KW-0378">Hydrolase</keyword>
<evidence type="ECO:0000256" key="8">
    <source>
        <dbReference type="SAM" id="MobiDB-lite"/>
    </source>
</evidence>
<gene>
    <name evidence="11" type="ORF">P8C59_000490</name>
</gene>
<dbReference type="SMART" id="SM00490">
    <property type="entry name" value="HELICc"/>
    <property type="match status" value="1"/>
</dbReference>
<dbReference type="Pfam" id="PF00270">
    <property type="entry name" value="DEAD"/>
    <property type="match status" value="1"/>
</dbReference>
<dbReference type="GO" id="GO:0005694">
    <property type="term" value="C:chromosome"/>
    <property type="evidence" value="ECO:0007669"/>
    <property type="project" value="TreeGrafter"/>
</dbReference>
<dbReference type="GO" id="GO:0005737">
    <property type="term" value="C:cytoplasm"/>
    <property type="evidence" value="ECO:0007669"/>
    <property type="project" value="TreeGrafter"/>
</dbReference>
<dbReference type="AlphaFoldDB" id="A0AAD9HXB3"/>